<dbReference type="Pfam" id="PF02922">
    <property type="entry name" value="CBM_48"/>
    <property type="match status" value="1"/>
</dbReference>
<dbReference type="CDD" id="cd02855">
    <property type="entry name" value="E_set_GBE_prok_N"/>
    <property type="match status" value="1"/>
</dbReference>
<dbReference type="CDD" id="cd11322">
    <property type="entry name" value="AmyAc_Glg_BE"/>
    <property type="match status" value="1"/>
</dbReference>
<dbReference type="InterPro" id="IPR006047">
    <property type="entry name" value="GH13_cat_dom"/>
</dbReference>
<dbReference type="RefSeq" id="WP_238317792.1">
    <property type="nucleotide sequence ID" value="NZ_BQKV01000098.1"/>
</dbReference>
<evidence type="ECO:0000256" key="9">
    <source>
        <dbReference type="ARBA" id="ARBA00023001"/>
    </source>
</evidence>
<dbReference type="PIRSF" id="PIRSF000463">
    <property type="entry name" value="GlgB"/>
    <property type="match status" value="1"/>
</dbReference>
<evidence type="ECO:0000313" key="15">
    <source>
        <dbReference type="EMBL" id="GJN65580.1"/>
    </source>
</evidence>
<dbReference type="SUPFAM" id="SSF81296">
    <property type="entry name" value="E set domains"/>
    <property type="match status" value="1"/>
</dbReference>
<evidence type="ECO:0000256" key="8">
    <source>
        <dbReference type="ARBA" id="ARBA00022679"/>
    </source>
</evidence>
<comment type="pathway">
    <text evidence="3">Glycan biosynthesis; glycogen biosynthesis.</text>
</comment>
<comment type="caution">
    <text evidence="15">The sequence shown here is derived from an EMBL/GenBank/DDBJ whole genome shotgun (WGS) entry which is preliminary data.</text>
</comment>
<keyword evidence="8" id="KW-0808">Transferase</keyword>
<dbReference type="SUPFAM" id="SSF51445">
    <property type="entry name" value="(Trans)glycosidases"/>
    <property type="match status" value="1"/>
</dbReference>
<evidence type="ECO:0000256" key="13">
    <source>
        <dbReference type="PIRSR" id="PIRSR000463-1"/>
    </source>
</evidence>
<evidence type="ECO:0000313" key="16">
    <source>
        <dbReference type="Proteomes" id="UP001055185"/>
    </source>
</evidence>
<dbReference type="InterPro" id="IPR006407">
    <property type="entry name" value="GlgB"/>
</dbReference>
<keyword evidence="9" id="KW-0624">Polysaccharide degradation</keyword>
<keyword evidence="16" id="KW-1185">Reference proteome</keyword>
<dbReference type="GO" id="GO:0004553">
    <property type="term" value="F:hydrolase activity, hydrolyzing O-glycosyl compounds"/>
    <property type="evidence" value="ECO:0007669"/>
    <property type="project" value="InterPro"/>
</dbReference>
<dbReference type="NCBIfam" id="NF008967">
    <property type="entry name" value="PRK12313.1"/>
    <property type="match status" value="1"/>
</dbReference>
<dbReference type="Pfam" id="PF00128">
    <property type="entry name" value="Alpha-amylase"/>
    <property type="match status" value="1"/>
</dbReference>
<evidence type="ECO:0000256" key="1">
    <source>
        <dbReference type="ARBA" id="ARBA00000826"/>
    </source>
</evidence>
<dbReference type="PANTHER" id="PTHR43651:SF3">
    <property type="entry name" value="1,4-ALPHA-GLUCAN-BRANCHING ENZYME"/>
    <property type="match status" value="1"/>
</dbReference>
<proteinExistence type="inferred from homology"/>
<sequence>MDFYGFYTGQEFEAYKYLGAHPEMDGQTVFRTFAPEAERIALIGDFNDWQEQEMERVYDGNFWECRVEGAQPGMRYKYRITGKGGKTLDHCDPYGFGSEKRPATASVLCPLENYCFGDDKWIRSRGDTLGRPMNIYEVHFGSWVRRSDEPDDWYSYAEMAEQLIPYLKENGYNYLELMPLAEHPCDESWGYQSTGFFSPTARYGSPDELRYFIDQCHQNQIGVIMDFVPVHFAVDDYALWNYDGTALYEYPNTAVGRSEWGSCNFMHSRGEVRSFLQSAALYWLREFHIDGLRMDAVSNLIYWQGDPARGENKGAIQFLQTMNSGLKHLEPHAILIAEDSTTFPGVTRAANEGGLGFDYKWDLGWMHDTLSYFQSSPETRPGLAHQLTFSMHYFPNERYLLPLSHDEVVHGKATILQKMHGDYEEKFPQVRALYLYMMAHPGKKLNFMGNEIGQFREWDESRQQDWNLLEYPIHDALFHFMRELNHLYLRCPALWQADYQPEGFAWLDCGQEEQCYFAFERRCEKQRLVFLFNFSNQALEDCPVQVEHCRALWPLLYTDWEPFNGSEPEDLDPVLLDEEGRVELTLAPYSGLCFAVEED</sequence>
<keyword evidence="7" id="KW-0328">Glycosyltransferase</keyword>
<reference evidence="15" key="1">
    <citation type="journal article" date="2022" name="Int. J. Syst. Evol. Microbiol.">
        <title>Genome-based, phenotypic and chemotaxonomic classification of Faecalibacterium strains: proposal of three novel species Faecalibacterium duncaniae sp. nov., Faecalibacterium hattorii sp. nov. and Faecalibacterium gallinarum sp. nov. .</title>
        <authorList>
            <person name="Sakamoto M."/>
            <person name="Sakurai N."/>
            <person name="Tanno H."/>
            <person name="Iino T."/>
            <person name="Ohkuma M."/>
            <person name="Endo A."/>
        </authorList>
    </citation>
    <scope>NUCLEOTIDE SEQUENCE</scope>
    <source>
        <strain evidence="15">JCM 17207</strain>
    </source>
</reference>
<comment type="catalytic activity">
    <reaction evidence="1">
        <text>Transfers a segment of a (1-&gt;4)-alpha-D-glucan chain to a primary hydroxy group in a similar glucan chain.</text>
        <dbReference type="EC" id="2.4.1.18"/>
    </reaction>
</comment>
<keyword evidence="9" id="KW-0136">Cellulose degradation</keyword>
<dbReference type="Gene3D" id="3.20.20.80">
    <property type="entry name" value="Glycosidases"/>
    <property type="match status" value="1"/>
</dbReference>
<dbReference type="Pfam" id="PF02806">
    <property type="entry name" value="Alpha-amylase_C"/>
    <property type="match status" value="1"/>
</dbReference>
<evidence type="ECO:0000256" key="4">
    <source>
        <dbReference type="ARBA" id="ARBA00009000"/>
    </source>
</evidence>
<evidence type="ECO:0000259" key="14">
    <source>
        <dbReference type="SMART" id="SM00642"/>
    </source>
</evidence>
<dbReference type="EMBL" id="BQKV01000098">
    <property type="protein sequence ID" value="GJN65580.1"/>
    <property type="molecule type" value="Genomic_DNA"/>
</dbReference>
<dbReference type="PANTHER" id="PTHR43651">
    <property type="entry name" value="1,4-ALPHA-GLUCAN-BRANCHING ENZYME"/>
    <property type="match status" value="1"/>
</dbReference>
<dbReference type="InterPro" id="IPR006048">
    <property type="entry name" value="A-amylase/branching_C"/>
</dbReference>
<organism evidence="15 16">
    <name type="scientific">Faecalibacterium gallinarum</name>
    <dbReference type="NCBI Taxonomy" id="2903556"/>
    <lineage>
        <taxon>Bacteria</taxon>
        <taxon>Bacillati</taxon>
        <taxon>Bacillota</taxon>
        <taxon>Clostridia</taxon>
        <taxon>Eubacteriales</taxon>
        <taxon>Oscillospiraceae</taxon>
        <taxon>Faecalibacterium</taxon>
    </lineage>
</organism>
<dbReference type="NCBIfam" id="TIGR01515">
    <property type="entry name" value="branching_enzym"/>
    <property type="match status" value="1"/>
</dbReference>
<evidence type="ECO:0000256" key="5">
    <source>
        <dbReference type="ARBA" id="ARBA00012541"/>
    </source>
</evidence>
<dbReference type="GO" id="GO:0005978">
    <property type="term" value="P:glycogen biosynthetic process"/>
    <property type="evidence" value="ECO:0007669"/>
    <property type="project" value="UniProtKB-UniRule"/>
</dbReference>
<comment type="function">
    <text evidence="2">Catalyzes the formation of the alpha-1,6-glucosidic linkages in glycogen by scission of a 1,4-alpha-linked oligosaccharide from growing alpha-1,4-glucan chains and the subsequent attachment of the oligosaccharide to the alpha-1,6 position.</text>
</comment>
<dbReference type="GO" id="GO:0030245">
    <property type="term" value="P:cellulose catabolic process"/>
    <property type="evidence" value="ECO:0007669"/>
    <property type="project" value="UniProtKB-KW"/>
</dbReference>
<dbReference type="GO" id="GO:0043169">
    <property type="term" value="F:cation binding"/>
    <property type="evidence" value="ECO:0007669"/>
    <property type="project" value="InterPro"/>
</dbReference>
<dbReference type="Proteomes" id="UP001055185">
    <property type="component" value="Unassembled WGS sequence"/>
</dbReference>
<evidence type="ECO:0000256" key="11">
    <source>
        <dbReference type="ARBA" id="ARBA00023277"/>
    </source>
</evidence>
<name>A0AA37N3E3_9FIRM</name>
<evidence type="ECO:0000256" key="7">
    <source>
        <dbReference type="ARBA" id="ARBA00022676"/>
    </source>
</evidence>
<dbReference type="InterPro" id="IPR013783">
    <property type="entry name" value="Ig-like_fold"/>
</dbReference>
<gene>
    <name evidence="15" type="primary">glgB_2</name>
    <name evidence="15" type="ORF">JCM17207_22050</name>
</gene>
<keyword evidence="10" id="KW-0320">Glycogen biosynthesis</keyword>
<keyword evidence="11" id="KW-0119">Carbohydrate metabolism</keyword>
<dbReference type="GO" id="GO:0003844">
    <property type="term" value="F:1,4-alpha-glucan branching enzyme activity"/>
    <property type="evidence" value="ECO:0007669"/>
    <property type="project" value="UniProtKB-UniRule"/>
</dbReference>
<dbReference type="Gene3D" id="2.60.40.10">
    <property type="entry name" value="Immunoglobulins"/>
    <property type="match status" value="1"/>
</dbReference>
<feature type="domain" description="Glycosyl hydrolase family 13 catalytic" evidence="14">
    <location>
        <begin position="137"/>
        <end position="488"/>
    </location>
</feature>
<dbReference type="GO" id="GO:0005829">
    <property type="term" value="C:cytosol"/>
    <property type="evidence" value="ECO:0007669"/>
    <property type="project" value="TreeGrafter"/>
</dbReference>
<feature type="active site" description="Proton donor" evidence="13">
    <location>
        <position position="338"/>
    </location>
</feature>
<evidence type="ECO:0000256" key="3">
    <source>
        <dbReference type="ARBA" id="ARBA00004964"/>
    </source>
</evidence>
<dbReference type="InterPro" id="IPR017853">
    <property type="entry name" value="GH"/>
</dbReference>
<dbReference type="InterPro" id="IPR044143">
    <property type="entry name" value="GlgB_N_E_set_prok"/>
</dbReference>
<evidence type="ECO:0000256" key="10">
    <source>
        <dbReference type="ARBA" id="ARBA00023056"/>
    </source>
</evidence>
<feature type="active site" description="Nucleophile" evidence="13">
    <location>
        <position position="295"/>
    </location>
</feature>
<dbReference type="Gene3D" id="2.60.40.1180">
    <property type="entry name" value="Golgi alpha-mannosidase II"/>
    <property type="match status" value="1"/>
</dbReference>
<keyword evidence="6" id="KW-0321">Glycogen metabolism</keyword>
<dbReference type="InterPro" id="IPR004193">
    <property type="entry name" value="Glyco_hydro_13_N"/>
</dbReference>
<dbReference type="InterPro" id="IPR014756">
    <property type="entry name" value="Ig_E-set"/>
</dbReference>
<dbReference type="SMART" id="SM00642">
    <property type="entry name" value="Aamy"/>
    <property type="match status" value="1"/>
</dbReference>
<accession>A0AA37N3E3</accession>
<evidence type="ECO:0000256" key="12">
    <source>
        <dbReference type="NCBIfam" id="TIGR01515"/>
    </source>
</evidence>
<dbReference type="EC" id="2.4.1.18" evidence="5 12"/>
<dbReference type="AlphaFoldDB" id="A0AA37N3E3"/>
<comment type="similarity">
    <text evidence="4">Belongs to the glycosyl hydrolase 13 family. GlgB subfamily.</text>
</comment>
<evidence type="ECO:0000256" key="6">
    <source>
        <dbReference type="ARBA" id="ARBA00022600"/>
    </source>
</evidence>
<protein>
    <recommendedName>
        <fullName evidence="5 12">1,4-alpha-glucan branching enzyme</fullName>
        <ecNumber evidence="5 12">2.4.1.18</ecNumber>
    </recommendedName>
</protein>
<dbReference type="InterPro" id="IPR013780">
    <property type="entry name" value="Glyco_hydro_b"/>
</dbReference>
<dbReference type="SUPFAM" id="SSF51011">
    <property type="entry name" value="Glycosyl hydrolase domain"/>
    <property type="match status" value="1"/>
</dbReference>
<evidence type="ECO:0000256" key="2">
    <source>
        <dbReference type="ARBA" id="ARBA00002953"/>
    </source>
</evidence>
<dbReference type="InterPro" id="IPR037439">
    <property type="entry name" value="Branching_enzy"/>
</dbReference>